<proteinExistence type="predicted"/>
<name>A0ABQ8HHQ4_9ROSI</name>
<keyword evidence="2" id="KW-1185">Reference proteome</keyword>
<comment type="caution">
    <text evidence="1">The sequence shown here is derived from an EMBL/GenBank/DDBJ whole genome shotgun (WGS) entry which is preliminary data.</text>
</comment>
<sequence length="366" mass="42041">MLVRIKQDAMLGEGIFNEFIVSRYTLSSVASDQASKKMDRSNPVCINIDNIEISLEGKLQKLQPLSGDCCIYRVLPGKRKSDQKLYTPQIVSIGPFHYRKQELKAMEEHKRRYLQDFLRRTQVSMKDLLIFIGEKECKLRECYAETIELVSDEFVEMILVDAAFIIELLLRRGQKSNFEELDTVDRILTKPRMITDIRPDLFLLENQLPMFILRDLFEIAKTAINTDNSHQFSMPELIYNLWSWNFLLIEEESIEEHFPEAEHFVDLIRRCLQPSELRPTKLKTLTTPSATELHQAGVQFQLELKSALLKYCGAALATLAILCCCTCCTLSLSHCKVETSDSIEAEPEANGWCEDDMTVSLTALIP</sequence>
<protein>
    <submittedName>
        <fullName evidence="1">Uncharacterized protein</fullName>
    </submittedName>
</protein>
<accession>A0ABQ8HHQ4</accession>
<dbReference type="Proteomes" id="UP000827721">
    <property type="component" value="Unassembled WGS sequence"/>
</dbReference>
<evidence type="ECO:0000313" key="2">
    <source>
        <dbReference type="Proteomes" id="UP000827721"/>
    </source>
</evidence>
<dbReference type="InterPro" id="IPR004158">
    <property type="entry name" value="DUF247_pln"/>
</dbReference>
<organism evidence="1 2">
    <name type="scientific">Xanthoceras sorbifolium</name>
    <dbReference type="NCBI Taxonomy" id="99658"/>
    <lineage>
        <taxon>Eukaryota</taxon>
        <taxon>Viridiplantae</taxon>
        <taxon>Streptophyta</taxon>
        <taxon>Embryophyta</taxon>
        <taxon>Tracheophyta</taxon>
        <taxon>Spermatophyta</taxon>
        <taxon>Magnoliopsida</taxon>
        <taxon>eudicotyledons</taxon>
        <taxon>Gunneridae</taxon>
        <taxon>Pentapetalae</taxon>
        <taxon>rosids</taxon>
        <taxon>malvids</taxon>
        <taxon>Sapindales</taxon>
        <taxon>Sapindaceae</taxon>
        <taxon>Xanthoceroideae</taxon>
        <taxon>Xanthoceras</taxon>
    </lineage>
</organism>
<reference evidence="1 2" key="1">
    <citation type="submission" date="2021-02" db="EMBL/GenBank/DDBJ databases">
        <title>Plant Genome Project.</title>
        <authorList>
            <person name="Zhang R.-G."/>
        </authorList>
    </citation>
    <scope>NUCLEOTIDE SEQUENCE [LARGE SCALE GENOMIC DNA]</scope>
    <source>
        <tissue evidence="1">Leaves</tissue>
    </source>
</reference>
<dbReference type="Pfam" id="PF03140">
    <property type="entry name" value="DUF247"/>
    <property type="match status" value="1"/>
</dbReference>
<evidence type="ECO:0000313" key="1">
    <source>
        <dbReference type="EMBL" id="KAH7560532.1"/>
    </source>
</evidence>
<gene>
    <name evidence="1" type="ORF">JRO89_XS10G0038700</name>
</gene>
<dbReference type="PANTHER" id="PTHR31170">
    <property type="entry name" value="BNAC04G53230D PROTEIN"/>
    <property type="match status" value="1"/>
</dbReference>
<dbReference type="EMBL" id="JAFEMO010000010">
    <property type="protein sequence ID" value="KAH7560532.1"/>
    <property type="molecule type" value="Genomic_DNA"/>
</dbReference>
<dbReference type="PANTHER" id="PTHR31170:SF25">
    <property type="entry name" value="BNAA09G04570D PROTEIN"/>
    <property type="match status" value="1"/>
</dbReference>